<organism evidence="2 3">
    <name type="scientific">Simkania negevensis (strain ATCC VR-1471 / DSM 27360 / Z)</name>
    <dbReference type="NCBI Taxonomy" id="331113"/>
    <lineage>
        <taxon>Bacteria</taxon>
        <taxon>Pseudomonadati</taxon>
        <taxon>Chlamydiota</taxon>
        <taxon>Chlamydiia</taxon>
        <taxon>Parachlamydiales</taxon>
        <taxon>Simkaniaceae</taxon>
        <taxon>Simkania</taxon>
    </lineage>
</organism>
<proteinExistence type="predicted"/>
<dbReference type="RefSeq" id="WP_013944004.1">
    <property type="nucleotide sequence ID" value="NC_015713.1"/>
</dbReference>
<evidence type="ECO:0000313" key="2">
    <source>
        <dbReference type="EMBL" id="CCB89538.1"/>
    </source>
</evidence>
<name>F8L9K1_SIMNZ</name>
<dbReference type="EMBL" id="FR872582">
    <property type="protein sequence ID" value="CCB89538.1"/>
    <property type="molecule type" value="Genomic_DNA"/>
</dbReference>
<reference evidence="2 3" key="2">
    <citation type="journal article" date="2011" name="Mol. Biol. Evol.">
        <title>Unity in variety--the pan-genome of the Chlamydiae.</title>
        <authorList>
            <person name="Collingro A."/>
            <person name="Tischler P."/>
            <person name="Weinmaier T."/>
            <person name="Penz T."/>
            <person name="Heinz E."/>
            <person name="Brunham R.C."/>
            <person name="Read T.D."/>
            <person name="Bavoil P.M."/>
            <person name="Sachse K."/>
            <person name="Kahane S."/>
            <person name="Friedman M.G."/>
            <person name="Rattei T."/>
            <person name="Myers G.S."/>
            <person name="Horn M."/>
        </authorList>
    </citation>
    <scope>NUCLEOTIDE SEQUENCE [LARGE SCALE GENOMIC DNA]</scope>
    <source>
        <strain evidence="3">ATCC VR-1471 / Z</strain>
    </source>
</reference>
<dbReference type="InterPro" id="IPR038692">
    <property type="entry name" value="Cthe_2751_sf"/>
</dbReference>
<reference key="1">
    <citation type="journal article" date="2011" name="Mol. Biol. Evol.">
        <title>Unity in variety -- the pan-genome of the Chlamydiae.</title>
        <authorList>
            <person name="Collingro A."/>
            <person name="Tischler P."/>
            <person name="Weinmaier T."/>
            <person name="Penz T."/>
            <person name="Heinz E."/>
            <person name="Brunham R.C."/>
            <person name="Read T.D."/>
            <person name="Bavoil P.M."/>
            <person name="Sachse K."/>
            <person name="Kahane S."/>
            <person name="Friedman M.G."/>
            <person name="Rattei T."/>
            <person name="Myers G.S.A."/>
            <person name="Horn M."/>
        </authorList>
    </citation>
    <scope>NUCLEOTIDE SEQUENCE</scope>
    <source>
        <strain>Z</strain>
    </source>
</reference>
<dbReference type="CDD" id="cd11743">
    <property type="entry name" value="Cthe_2751_like"/>
    <property type="match status" value="1"/>
</dbReference>
<dbReference type="Gene3D" id="1.25.40.750">
    <property type="entry name" value="Domain of unknown function DUF5071"/>
    <property type="match status" value="1"/>
</dbReference>
<dbReference type="Pfam" id="PF16804">
    <property type="entry name" value="DUF5071"/>
    <property type="match status" value="1"/>
</dbReference>
<dbReference type="OrthoDB" id="1846249at2"/>
<dbReference type="Proteomes" id="UP000000496">
    <property type="component" value="Chromosome gsn.131"/>
</dbReference>
<accession>F8L9K1</accession>
<evidence type="ECO:0000259" key="1">
    <source>
        <dbReference type="Pfam" id="PF16804"/>
    </source>
</evidence>
<feature type="domain" description="DUF5071" evidence="1">
    <location>
        <begin position="231"/>
        <end position="320"/>
    </location>
</feature>
<dbReference type="InterPro" id="IPR031837">
    <property type="entry name" value="DUF5071"/>
</dbReference>
<evidence type="ECO:0000313" key="3">
    <source>
        <dbReference type="Proteomes" id="UP000000496"/>
    </source>
</evidence>
<protein>
    <recommendedName>
        <fullName evidence="1">DUF5071 domain-containing protein</fullName>
    </recommendedName>
</protein>
<dbReference type="HOGENOM" id="CLU_731371_0_0_0"/>
<gene>
    <name evidence="2" type="ordered locus">SNE_A16610</name>
</gene>
<sequence length="378" mass="43753">MENDLLENIILQQDNLSEDQIQLILTNYYRDDRVSGLIEKLGYEKLKNHIPRLIELSQNYGVASRNAIKVLQDGGKDVLPFIQRAVRASKWDTWGWFWFLCALLDGCSHELAEGLKSHILDGCSRVAQSDDVIETLAMLSKNQVLTEQELLSYFQSLQPCFVINLSPLDLVQLVELKVVIGGMDWLFENIPIDIQNKINCLTHFQLKELTSKKYIKNTQAGFLILHLGFAKLKNYTANLLEFLQDINWPAAGFAASVLEEGGPEVVPLIKEVFISWSSDSTWCYWIMTNVVAQWNQDVIYELKAEILNLVREELRNDCEECAIEYLMILYENEVAIKVREELLPYFKSIISELKIDRTEHDLLQALEQEIWRKKSDRY</sequence>
<keyword evidence="3" id="KW-1185">Reference proteome</keyword>
<dbReference type="AlphaFoldDB" id="F8L9K1"/>
<dbReference type="KEGG" id="sng:SNE_A16610"/>